<dbReference type="SUPFAM" id="SSF51735">
    <property type="entry name" value="NAD(P)-binding Rossmann-fold domains"/>
    <property type="match status" value="1"/>
</dbReference>
<dbReference type="NCBIfam" id="NF005970">
    <property type="entry name" value="PRK08057.1-4"/>
    <property type="match status" value="1"/>
</dbReference>
<dbReference type="UniPathway" id="UPA00148"/>
<comment type="caution">
    <text evidence="4">The sequence shown here is derived from an EMBL/GenBank/DDBJ whole genome shotgun (WGS) entry which is preliminary data.</text>
</comment>
<dbReference type="AlphaFoldDB" id="A0A644T0N5"/>
<reference evidence="4" key="1">
    <citation type="submission" date="2019-08" db="EMBL/GenBank/DDBJ databases">
        <authorList>
            <person name="Kucharzyk K."/>
            <person name="Murdoch R.W."/>
            <person name="Higgins S."/>
            <person name="Loffler F."/>
        </authorList>
    </citation>
    <scope>NUCLEOTIDE SEQUENCE</scope>
</reference>
<dbReference type="PANTHER" id="PTHR36925:SF1">
    <property type="entry name" value="COBALT-PRECORRIN-6A REDUCTASE"/>
    <property type="match status" value="1"/>
</dbReference>
<dbReference type="PANTHER" id="PTHR36925">
    <property type="entry name" value="COBALT-PRECORRIN-6A REDUCTASE"/>
    <property type="match status" value="1"/>
</dbReference>
<dbReference type="GO" id="GO:0009236">
    <property type="term" value="P:cobalamin biosynthetic process"/>
    <property type="evidence" value="ECO:0007669"/>
    <property type="project" value="UniProtKB-UniPathway"/>
</dbReference>
<dbReference type="InterPro" id="IPR036291">
    <property type="entry name" value="NAD(P)-bd_dom_sf"/>
</dbReference>
<evidence type="ECO:0000256" key="2">
    <source>
        <dbReference type="ARBA" id="ARBA00022573"/>
    </source>
</evidence>
<name>A0A644T0N5_9ZZZZ</name>
<keyword evidence="3 4" id="KW-0560">Oxidoreductase</keyword>
<dbReference type="EMBL" id="VSSQ01000012">
    <property type="protein sequence ID" value="MPL60465.1"/>
    <property type="molecule type" value="Genomic_DNA"/>
</dbReference>
<dbReference type="EC" id="1.3.1.106" evidence="4"/>
<comment type="pathway">
    <text evidence="1">Cofactor biosynthesis; adenosylcobalamin biosynthesis.</text>
</comment>
<evidence type="ECO:0000256" key="1">
    <source>
        <dbReference type="ARBA" id="ARBA00004953"/>
    </source>
</evidence>
<gene>
    <name evidence="4" type="primary">cbiJ_2</name>
    <name evidence="4" type="ORF">SDC9_06026</name>
</gene>
<keyword evidence="2" id="KW-0169">Cobalamin biosynthesis</keyword>
<dbReference type="InterPro" id="IPR003723">
    <property type="entry name" value="Precorrin-6x_reduct"/>
</dbReference>
<evidence type="ECO:0000313" key="4">
    <source>
        <dbReference type="EMBL" id="MPL60465.1"/>
    </source>
</evidence>
<dbReference type="NCBIfam" id="TIGR00715">
    <property type="entry name" value="precor6x_red"/>
    <property type="match status" value="1"/>
</dbReference>
<protein>
    <submittedName>
        <fullName evidence="4">Cobalt-precorrin-6A reductase</fullName>
        <ecNumber evidence="4">1.3.1.106</ecNumber>
    </submittedName>
</protein>
<dbReference type="Pfam" id="PF02571">
    <property type="entry name" value="CbiJ"/>
    <property type="match status" value="1"/>
</dbReference>
<proteinExistence type="predicted"/>
<dbReference type="GO" id="GO:0016994">
    <property type="term" value="F:precorrin-6A reductase activity"/>
    <property type="evidence" value="ECO:0007669"/>
    <property type="project" value="InterPro"/>
</dbReference>
<sequence>MILVLAGTKDGRQLAAKLAQAGYEVIVSVISQHGCQLAAQDNMVIHTDKLDQTEMVNFIRNHNIKLVIDTSHPYAVNVSKNAINACHSLNVDYLRYERPATSLSSYKNLHTVQNYQEAACKAADLGKVVFLTTGSRMLETFKAEPKLQEHRIIARVLPDPDVIAKCVALGFSLSDIVALQGPFSHQLNSIMFKDYGAEVIVMKNSGQIGGSDTKLSAAAELNLPVIIINRPTVSYRNIVSNYDDILTYVKEVF</sequence>
<evidence type="ECO:0000256" key="3">
    <source>
        <dbReference type="ARBA" id="ARBA00023002"/>
    </source>
</evidence>
<dbReference type="PROSITE" id="PS51014">
    <property type="entry name" value="COBK_CBIJ"/>
    <property type="match status" value="1"/>
</dbReference>
<accession>A0A644T0N5</accession>
<organism evidence="4">
    <name type="scientific">bioreactor metagenome</name>
    <dbReference type="NCBI Taxonomy" id="1076179"/>
    <lineage>
        <taxon>unclassified sequences</taxon>
        <taxon>metagenomes</taxon>
        <taxon>ecological metagenomes</taxon>
    </lineage>
</organism>